<dbReference type="PANTHER" id="PTHR43244:SF1">
    <property type="entry name" value="5,10-METHYLENETETRAHYDROMETHANOPTERIN REDUCTASE"/>
    <property type="match status" value="1"/>
</dbReference>
<dbReference type="RefSeq" id="WP_179614900.1">
    <property type="nucleotide sequence ID" value="NZ_CP059163.1"/>
</dbReference>
<dbReference type="Pfam" id="PF00296">
    <property type="entry name" value="Bac_luciferase"/>
    <property type="match status" value="1"/>
</dbReference>
<dbReference type="GO" id="GO:0004497">
    <property type="term" value="F:monooxygenase activity"/>
    <property type="evidence" value="ECO:0007669"/>
    <property type="project" value="UniProtKB-KW"/>
</dbReference>
<name>A0A7Y9EZY6_9ACTN</name>
<protein>
    <submittedName>
        <fullName evidence="3">Alkanesulfonate monooxygenase SsuD/methylene tetrahydromethanopterin reductase-like flavin-dependent oxidoreductase (Luciferase family)</fullName>
    </submittedName>
</protein>
<dbReference type="SUPFAM" id="SSF51679">
    <property type="entry name" value="Bacterial luciferase-like"/>
    <property type="match status" value="1"/>
</dbReference>
<dbReference type="PANTHER" id="PTHR43244">
    <property type="match status" value="1"/>
</dbReference>
<evidence type="ECO:0000259" key="2">
    <source>
        <dbReference type="Pfam" id="PF00296"/>
    </source>
</evidence>
<dbReference type="InterPro" id="IPR050564">
    <property type="entry name" value="F420-G6PD/mer"/>
</dbReference>
<keyword evidence="3" id="KW-0503">Monooxygenase</keyword>
<dbReference type="InterPro" id="IPR036661">
    <property type="entry name" value="Luciferase-like_sf"/>
</dbReference>
<dbReference type="GO" id="GO:0016705">
    <property type="term" value="F:oxidoreductase activity, acting on paired donors, with incorporation or reduction of molecular oxygen"/>
    <property type="evidence" value="ECO:0007669"/>
    <property type="project" value="InterPro"/>
</dbReference>
<comment type="caution">
    <text evidence="3">The sequence shown here is derived from an EMBL/GenBank/DDBJ whole genome shotgun (WGS) entry which is preliminary data.</text>
</comment>
<evidence type="ECO:0000313" key="3">
    <source>
        <dbReference type="EMBL" id="NYD57090.1"/>
    </source>
</evidence>
<accession>A0A7Y9EZY6</accession>
<dbReference type="CDD" id="cd01097">
    <property type="entry name" value="Tetrahydromethanopterin_reductase"/>
    <property type="match status" value="1"/>
</dbReference>
<dbReference type="Proteomes" id="UP000516957">
    <property type="component" value="Unassembled WGS sequence"/>
</dbReference>
<evidence type="ECO:0000313" key="4">
    <source>
        <dbReference type="Proteomes" id="UP000516957"/>
    </source>
</evidence>
<feature type="domain" description="Luciferase-like" evidence="2">
    <location>
        <begin position="1"/>
        <end position="221"/>
    </location>
</feature>
<keyword evidence="1" id="KW-0560">Oxidoreductase</keyword>
<reference evidence="3 4" key="1">
    <citation type="submission" date="2020-07" db="EMBL/GenBank/DDBJ databases">
        <title>Sequencing the genomes of 1000 actinobacteria strains.</title>
        <authorList>
            <person name="Klenk H.-P."/>
        </authorList>
    </citation>
    <scope>NUCLEOTIDE SEQUENCE [LARGE SCALE GENOMIC DNA]</scope>
    <source>
        <strain evidence="3 4">DSM 18965</strain>
    </source>
</reference>
<dbReference type="AlphaFoldDB" id="A0A7Y9EZY6"/>
<dbReference type="InterPro" id="IPR011251">
    <property type="entry name" value="Luciferase-like_dom"/>
</dbReference>
<dbReference type="Gene3D" id="3.20.20.30">
    <property type="entry name" value="Luciferase-like domain"/>
    <property type="match status" value="1"/>
</dbReference>
<keyword evidence="4" id="KW-1185">Reference proteome</keyword>
<sequence length="292" mass="32030">MRFGLTILTDLPWTEAAPRWRAVEEMGFDHAWTYDHLVWGGLPESPWTGALPTLAAAAATTGRIGLGTLVTAPNFRHPYPFLRDVQALEGIADGRVLLGLGVGGDRDSQVLGGEELSTRERVDRFQEFVTLLARLRDEDHVDADGRWFATRDARTLPPLRRTPFLVAANGPRSVRFSARAGDGWVTTGPHAETTLDGWYAGLARSREIYDEALVEAGRDPATTPRYLLADTGRVGPDGFALASVGAFEDMAGRAAELGFTDLVTHWPRREQPYAGDERVLEQVADALPRLRG</sequence>
<dbReference type="EMBL" id="JACCBE010000001">
    <property type="protein sequence ID" value="NYD57090.1"/>
    <property type="molecule type" value="Genomic_DNA"/>
</dbReference>
<gene>
    <name evidence="3" type="ORF">BKA08_001328</name>
</gene>
<organism evidence="3 4">
    <name type="scientific">Nocardioides marinisabuli</name>
    <dbReference type="NCBI Taxonomy" id="419476"/>
    <lineage>
        <taxon>Bacteria</taxon>
        <taxon>Bacillati</taxon>
        <taxon>Actinomycetota</taxon>
        <taxon>Actinomycetes</taxon>
        <taxon>Propionibacteriales</taxon>
        <taxon>Nocardioidaceae</taxon>
        <taxon>Nocardioides</taxon>
    </lineage>
</organism>
<evidence type="ECO:0000256" key="1">
    <source>
        <dbReference type="ARBA" id="ARBA00023002"/>
    </source>
</evidence>
<proteinExistence type="predicted"/>